<evidence type="ECO:0000256" key="1">
    <source>
        <dbReference type="SAM" id="MobiDB-lite"/>
    </source>
</evidence>
<evidence type="ECO:0000313" key="2">
    <source>
        <dbReference type="EMBL" id="MCP1337744.1"/>
    </source>
</evidence>
<gene>
    <name evidence="2" type="ORF">NJQ99_15080</name>
</gene>
<dbReference type="AlphaFoldDB" id="A0A9J6PIV7"/>
<accession>A0A9J6PIV7</accession>
<name>A0A9J6PIV7_9PROT</name>
<evidence type="ECO:0000313" key="3">
    <source>
        <dbReference type="Proteomes" id="UP001055804"/>
    </source>
</evidence>
<feature type="compositionally biased region" description="Gly residues" evidence="1">
    <location>
        <begin position="180"/>
        <end position="191"/>
    </location>
</feature>
<sequence length="191" mass="20058">MATTRSLQGLEQRIDALEERLDEVLALLRQGGAASGGMTEIELDDEELDGISDAIESIENKLSDRQRLYLLGIFGAAAHHLEGVASKEGRVENLRKIQVDNLAKMRAVHLSDAFAGLTKVEQGRLGNIGGGTVQDAVGVGVGVACVGVDWSKDLDKVDVGGWRTNPAFRGGTLTNPVNPGGLGGLPGGFGR</sequence>
<protein>
    <submittedName>
        <fullName evidence="2">Uncharacterized protein</fullName>
    </submittedName>
</protein>
<reference evidence="2" key="1">
    <citation type="submission" date="2022-06" db="EMBL/GenBank/DDBJ databases">
        <title>Isolation and Genomics of Futiania mangrovii gen. nov., sp. nov., a Rare and Metabolically-versatile member in the Class Alphaproteobacteria.</title>
        <authorList>
            <person name="Liu L."/>
            <person name="Huang W.-C."/>
            <person name="Pan J."/>
            <person name="Li J."/>
            <person name="Huang Y."/>
            <person name="Du H."/>
            <person name="Liu Y."/>
            <person name="Li M."/>
        </authorList>
    </citation>
    <scope>NUCLEOTIDE SEQUENCE</scope>
    <source>
        <strain evidence="2">FT118</strain>
    </source>
</reference>
<proteinExistence type="predicted"/>
<dbReference type="Proteomes" id="UP001055804">
    <property type="component" value="Unassembled WGS sequence"/>
</dbReference>
<keyword evidence="3" id="KW-1185">Reference proteome</keyword>
<feature type="region of interest" description="Disordered" evidence="1">
    <location>
        <begin position="170"/>
        <end position="191"/>
    </location>
</feature>
<comment type="caution">
    <text evidence="2">The sequence shown here is derived from an EMBL/GenBank/DDBJ whole genome shotgun (WGS) entry which is preliminary data.</text>
</comment>
<dbReference type="RefSeq" id="WP_269333709.1">
    <property type="nucleotide sequence ID" value="NZ_JAMZFT010000004.1"/>
</dbReference>
<dbReference type="EMBL" id="JAMZFT010000004">
    <property type="protein sequence ID" value="MCP1337744.1"/>
    <property type="molecule type" value="Genomic_DNA"/>
</dbReference>
<organism evidence="2 3">
    <name type="scientific">Futiania mangrovi</name>
    <dbReference type="NCBI Taxonomy" id="2959716"/>
    <lineage>
        <taxon>Bacteria</taxon>
        <taxon>Pseudomonadati</taxon>
        <taxon>Pseudomonadota</taxon>
        <taxon>Alphaproteobacteria</taxon>
        <taxon>Futianiales</taxon>
        <taxon>Futianiaceae</taxon>
        <taxon>Futiania</taxon>
    </lineage>
</organism>